<organism evidence="2 3">
    <name type="scientific">Caenorhabditis nigoni</name>
    <dbReference type="NCBI Taxonomy" id="1611254"/>
    <lineage>
        <taxon>Eukaryota</taxon>
        <taxon>Metazoa</taxon>
        <taxon>Ecdysozoa</taxon>
        <taxon>Nematoda</taxon>
        <taxon>Chromadorea</taxon>
        <taxon>Rhabditida</taxon>
        <taxon>Rhabditina</taxon>
        <taxon>Rhabditomorpha</taxon>
        <taxon>Rhabditoidea</taxon>
        <taxon>Rhabditidae</taxon>
        <taxon>Peloderinae</taxon>
        <taxon>Caenorhabditis</taxon>
    </lineage>
</organism>
<evidence type="ECO:0000313" key="2">
    <source>
        <dbReference type="EMBL" id="PIC24555.1"/>
    </source>
</evidence>
<evidence type="ECO:0000259" key="1">
    <source>
        <dbReference type="Pfam" id="PF01827"/>
    </source>
</evidence>
<proteinExistence type="predicted"/>
<name>A0A2G5TAY9_9PELO</name>
<evidence type="ECO:0000313" key="3">
    <source>
        <dbReference type="Proteomes" id="UP000230233"/>
    </source>
</evidence>
<dbReference type="InterPro" id="IPR002900">
    <property type="entry name" value="DUF38/FTH_CAE_spp"/>
</dbReference>
<accession>A0A2G5TAY9</accession>
<keyword evidence="3" id="KW-1185">Reference proteome</keyword>
<reference evidence="3" key="1">
    <citation type="submission" date="2017-10" db="EMBL/GenBank/DDBJ databases">
        <title>Rapid genome shrinkage in a self-fertile nematode reveals novel sperm competition proteins.</title>
        <authorList>
            <person name="Yin D."/>
            <person name="Schwarz E.M."/>
            <person name="Thomas C.G."/>
            <person name="Felde R.L."/>
            <person name="Korf I.F."/>
            <person name="Cutter A.D."/>
            <person name="Schartner C.M."/>
            <person name="Ralston E.J."/>
            <person name="Meyer B.J."/>
            <person name="Haag E.S."/>
        </authorList>
    </citation>
    <scope>NUCLEOTIDE SEQUENCE [LARGE SCALE GENOMIC DNA]</scope>
    <source>
        <strain evidence="3">JU1422</strain>
    </source>
</reference>
<protein>
    <recommendedName>
        <fullName evidence="1">DUF38 domain-containing protein</fullName>
    </recommendedName>
</protein>
<comment type="caution">
    <text evidence="2">The sequence shown here is derived from an EMBL/GenBank/DDBJ whole genome shotgun (WGS) entry which is preliminary data.</text>
</comment>
<gene>
    <name evidence="2" type="primary">Cnig_chr_V.g17848</name>
    <name evidence="2" type="ORF">B9Z55_017848</name>
</gene>
<dbReference type="PANTHER" id="PTHR31006">
    <property type="entry name" value="F-BOX DOMAIN-CONTAINING PROTEIN-RELATED-RELATED"/>
    <property type="match status" value="1"/>
</dbReference>
<dbReference type="InterPro" id="IPR042317">
    <property type="entry name" value="She-1-like"/>
</dbReference>
<feature type="domain" description="DUF38" evidence="1">
    <location>
        <begin position="212"/>
        <end position="281"/>
    </location>
</feature>
<dbReference type="EMBL" id="PDUG01000005">
    <property type="protein sequence ID" value="PIC24555.1"/>
    <property type="molecule type" value="Genomic_DNA"/>
</dbReference>
<dbReference type="AlphaFoldDB" id="A0A2G5TAY9"/>
<dbReference type="Pfam" id="PF01827">
    <property type="entry name" value="FTH"/>
    <property type="match status" value="1"/>
</dbReference>
<dbReference type="OrthoDB" id="10298787at2759"/>
<sequence length="356" mass="40890">MSTRVFRGSVGSLDALSLEDVEEFLDSVTPKPDDVPAVQPPIIVQFRNPDEPVTWQTTPIEMKIEIVKFLDHRSRQSLRRASRSDKLLVDATKFHVTSFVIKATVLPNFIFISTLPKNFVFRSYSTQELPHRFIKAVKIPNLRIERLEIDQGAIVDLTEQLKQTKKKITIRTELFHLQGSPTYPVGILVVDFLEFLDVKDVLIDGQCPPMIFELMIELEQWKNARSVTFNHFNDLPIDPFLHVNILRLSLEEIAIDDARKVIKVFVSKKTQQPGKISFYIKTRESFDFWKVLDHTDYEMSQKLAIPGEALPRVQVFIMPNSDGLVFPVMAKEKLICGCACKMDDNLVENFKEALDL</sequence>
<dbReference type="Proteomes" id="UP000230233">
    <property type="component" value="Chromosome V"/>
</dbReference>